<dbReference type="PANTHER" id="PTHR48061:SF2">
    <property type="entry name" value="RECEPTOR LIKE PROTEIN 30-LIKE"/>
    <property type="match status" value="1"/>
</dbReference>
<evidence type="ECO:0000256" key="1">
    <source>
        <dbReference type="ARBA" id="ARBA00004251"/>
    </source>
</evidence>
<evidence type="ECO:0000256" key="3">
    <source>
        <dbReference type="ARBA" id="ARBA00022475"/>
    </source>
</evidence>
<keyword evidence="8 11" id="KW-1133">Transmembrane helix</keyword>
<name>A0A2U1PR95_ARTAN</name>
<dbReference type="Proteomes" id="UP000245207">
    <property type="component" value="Unassembled WGS sequence"/>
</dbReference>
<comment type="subcellular location">
    <subcellularLocation>
        <location evidence="1">Cell membrane</location>
        <topology evidence="1">Single-pass type I membrane protein</topology>
    </subcellularLocation>
</comment>
<keyword evidence="6" id="KW-0732">Signal</keyword>
<dbReference type="EMBL" id="PKPP01000828">
    <property type="protein sequence ID" value="PWA88278.1"/>
    <property type="molecule type" value="Genomic_DNA"/>
</dbReference>
<dbReference type="GO" id="GO:0005886">
    <property type="term" value="C:plasma membrane"/>
    <property type="evidence" value="ECO:0007669"/>
    <property type="project" value="UniProtKB-SubCell"/>
</dbReference>
<dbReference type="InterPro" id="IPR032675">
    <property type="entry name" value="LRR_dom_sf"/>
</dbReference>
<evidence type="ECO:0000256" key="11">
    <source>
        <dbReference type="SAM" id="Phobius"/>
    </source>
</evidence>
<keyword evidence="3" id="KW-1003">Cell membrane</keyword>
<evidence type="ECO:0000256" key="9">
    <source>
        <dbReference type="ARBA" id="ARBA00023136"/>
    </source>
</evidence>
<keyword evidence="5 11" id="KW-0812">Transmembrane</keyword>
<dbReference type="AlphaFoldDB" id="A0A2U1PR95"/>
<evidence type="ECO:0000256" key="5">
    <source>
        <dbReference type="ARBA" id="ARBA00022692"/>
    </source>
</evidence>
<dbReference type="InterPro" id="IPR001611">
    <property type="entry name" value="Leu-rich_rpt"/>
</dbReference>
<dbReference type="SUPFAM" id="SSF52047">
    <property type="entry name" value="RNI-like"/>
    <property type="match status" value="1"/>
</dbReference>
<keyword evidence="4" id="KW-0433">Leucine-rich repeat</keyword>
<evidence type="ECO:0000313" key="13">
    <source>
        <dbReference type="Proteomes" id="UP000245207"/>
    </source>
</evidence>
<dbReference type="Gene3D" id="3.80.10.10">
    <property type="entry name" value="Ribonuclease Inhibitor"/>
    <property type="match status" value="2"/>
</dbReference>
<dbReference type="Pfam" id="PF13855">
    <property type="entry name" value="LRR_8"/>
    <property type="match status" value="2"/>
</dbReference>
<dbReference type="PRINTS" id="PR00019">
    <property type="entry name" value="LEURICHRPT"/>
</dbReference>
<evidence type="ECO:0000256" key="10">
    <source>
        <dbReference type="ARBA" id="ARBA00023180"/>
    </source>
</evidence>
<dbReference type="OrthoDB" id="442066at2759"/>
<comment type="similarity">
    <text evidence="2">Belongs to the RLP family.</text>
</comment>
<evidence type="ECO:0000256" key="8">
    <source>
        <dbReference type="ARBA" id="ARBA00022989"/>
    </source>
</evidence>
<dbReference type="InterPro" id="IPR046956">
    <property type="entry name" value="RLP23-like"/>
</dbReference>
<dbReference type="PANTHER" id="PTHR48061">
    <property type="entry name" value="LEUCINE-RICH REPEAT RECEPTOR PROTEIN KINASE EMS1-LIKE-RELATED"/>
    <property type="match status" value="1"/>
</dbReference>
<accession>A0A2U1PR95</accession>
<dbReference type="Pfam" id="PF00560">
    <property type="entry name" value="LRR_1"/>
    <property type="match status" value="3"/>
</dbReference>
<protein>
    <submittedName>
        <fullName evidence="12">Leucine-rich repeat-containing protein</fullName>
    </submittedName>
</protein>
<evidence type="ECO:0000256" key="4">
    <source>
        <dbReference type="ARBA" id="ARBA00022614"/>
    </source>
</evidence>
<keyword evidence="7" id="KW-0677">Repeat</keyword>
<comment type="caution">
    <text evidence="12">The sequence shown here is derived from an EMBL/GenBank/DDBJ whole genome shotgun (WGS) entry which is preliminary data.</text>
</comment>
<dbReference type="PROSITE" id="PS51450">
    <property type="entry name" value="LRR"/>
    <property type="match status" value="2"/>
</dbReference>
<organism evidence="12 13">
    <name type="scientific">Artemisia annua</name>
    <name type="common">Sweet wormwood</name>
    <dbReference type="NCBI Taxonomy" id="35608"/>
    <lineage>
        <taxon>Eukaryota</taxon>
        <taxon>Viridiplantae</taxon>
        <taxon>Streptophyta</taxon>
        <taxon>Embryophyta</taxon>
        <taxon>Tracheophyta</taxon>
        <taxon>Spermatophyta</taxon>
        <taxon>Magnoliopsida</taxon>
        <taxon>eudicotyledons</taxon>
        <taxon>Gunneridae</taxon>
        <taxon>Pentapetalae</taxon>
        <taxon>asterids</taxon>
        <taxon>campanulids</taxon>
        <taxon>Asterales</taxon>
        <taxon>Asteraceae</taxon>
        <taxon>Asteroideae</taxon>
        <taxon>Anthemideae</taxon>
        <taxon>Artemisiinae</taxon>
        <taxon>Artemisia</taxon>
    </lineage>
</organism>
<evidence type="ECO:0000256" key="2">
    <source>
        <dbReference type="ARBA" id="ARBA00009592"/>
    </source>
</evidence>
<dbReference type="GO" id="GO:0051707">
    <property type="term" value="P:response to other organism"/>
    <property type="evidence" value="ECO:0007669"/>
    <property type="project" value="UniProtKB-ARBA"/>
</dbReference>
<feature type="transmembrane region" description="Helical" evidence="11">
    <location>
        <begin position="470"/>
        <end position="490"/>
    </location>
</feature>
<dbReference type="FunFam" id="3.80.10.10:FF:000041">
    <property type="entry name" value="LRR receptor-like serine/threonine-protein kinase ERECTA"/>
    <property type="match status" value="1"/>
</dbReference>
<gene>
    <name evidence="12" type="ORF">CTI12_AA116730</name>
</gene>
<dbReference type="SMART" id="SM00369">
    <property type="entry name" value="LRR_TYP"/>
    <property type="match status" value="8"/>
</dbReference>
<dbReference type="STRING" id="35608.A0A2U1PR95"/>
<reference evidence="12 13" key="1">
    <citation type="journal article" date="2018" name="Mol. Plant">
        <title>The genome of Artemisia annua provides insight into the evolution of Asteraceae family and artemisinin biosynthesis.</title>
        <authorList>
            <person name="Shen Q."/>
            <person name="Zhang L."/>
            <person name="Liao Z."/>
            <person name="Wang S."/>
            <person name="Yan T."/>
            <person name="Shi P."/>
            <person name="Liu M."/>
            <person name="Fu X."/>
            <person name="Pan Q."/>
            <person name="Wang Y."/>
            <person name="Lv Z."/>
            <person name="Lu X."/>
            <person name="Zhang F."/>
            <person name="Jiang W."/>
            <person name="Ma Y."/>
            <person name="Chen M."/>
            <person name="Hao X."/>
            <person name="Li L."/>
            <person name="Tang Y."/>
            <person name="Lv G."/>
            <person name="Zhou Y."/>
            <person name="Sun X."/>
            <person name="Brodelius P.E."/>
            <person name="Rose J.K.C."/>
            <person name="Tang K."/>
        </authorList>
    </citation>
    <scope>NUCLEOTIDE SEQUENCE [LARGE SCALE GENOMIC DNA]</scope>
    <source>
        <strain evidence="13">cv. Huhao1</strain>
        <tissue evidence="12">Leaf</tissue>
    </source>
</reference>
<dbReference type="GO" id="GO:0006952">
    <property type="term" value="P:defense response"/>
    <property type="evidence" value="ECO:0007669"/>
    <property type="project" value="UniProtKB-ARBA"/>
</dbReference>
<keyword evidence="13" id="KW-1185">Reference proteome</keyword>
<dbReference type="InterPro" id="IPR003591">
    <property type="entry name" value="Leu-rich_rpt_typical-subtyp"/>
</dbReference>
<keyword evidence="10" id="KW-0325">Glycoprotein</keyword>
<sequence>MFRNFTNLEELSLERINIPSVLPTNISSSLKLLNLPSIGLHGKLPHYIFNFHSLETLDLSYNNFTGDIPSDISVNLTHLTYLDLSSNKLNGTLPSWLFTLPSLKHLSLSGNMFSGNVPFESFALPSLKDLDLSYNSYGEWELDTLLSSLINLEELDLSYSGFSVTTKNANHYVNPGFRSLGLASCKLKVFPNSFRAMKQLEWLDLSSNEIHGQIPHWAGEIGGNELVSLNLSHNFITGLPQFEWYGLSELYLQSNLIEGSFPTSICNMSNLWYLDMSNNRFGGLIPQCLGNITSSLGMIDMGNNNFQGSTPDVFGDCGRLEGLSFNGNQLQGKVPISLSKCEYLSVLDFGNNHLNGTFPGWLEDLPNLQALVLKSNNFHGHVQPSSHSPVESPFPRLRVLDLSHNRFVGQLPAKYFQNFNSMKNVVKSNTTPEYLYMGGGKYYSFIGTVKGAGSILWLKLDIVRYIAAKFVVDMLAVIVHLCYCAVLLALKTNDMCVRQF</sequence>
<keyword evidence="9 11" id="KW-0472">Membrane</keyword>
<proteinExistence type="inferred from homology"/>
<evidence type="ECO:0000256" key="7">
    <source>
        <dbReference type="ARBA" id="ARBA00022737"/>
    </source>
</evidence>
<evidence type="ECO:0000313" key="12">
    <source>
        <dbReference type="EMBL" id="PWA88278.1"/>
    </source>
</evidence>
<evidence type="ECO:0000256" key="6">
    <source>
        <dbReference type="ARBA" id="ARBA00022729"/>
    </source>
</evidence>